<dbReference type="SFLD" id="SFLDG01386">
    <property type="entry name" value="main_SPASM_domain-containing"/>
    <property type="match status" value="1"/>
</dbReference>
<dbReference type="SFLD" id="SFLDS00029">
    <property type="entry name" value="Radical_SAM"/>
    <property type="match status" value="1"/>
</dbReference>
<protein>
    <submittedName>
        <fullName evidence="8">Radical SAM domain protein</fullName>
    </submittedName>
</protein>
<comment type="similarity">
    <text evidence="6">Belongs to the radical SAM superfamily. Anaerobic sulfatase-maturating enzyme family.</text>
</comment>
<dbReference type="RefSeq" id="WP_012106119.1">
    <property type="nucleotide sequence ID" value="NC_009712.1"/>
</dbReference>
<dbReference type="InterPro" id="IPR024018">
    <property type="entry name" value="CHP04083_rSAM"/>
</dbReference>
<dbReference type="STRING" id="456442.Mboo_0580"/>
<evidence type="ECO:0000256" key="1">
    <source>
        <dbReference type="ARBA" id="ARBA00001966"/>
    </source>
</evidence>
<comment type="cofactor">
    <cofactor evidence="1">
        <name>[4Fe-4S] cluster</name>
        <dbReference type="ChEBI" id="CHEBI:49883"/>
    </cofactor>
</comment>
<dbReference type="NCBIfam" id="TIGR04083">
    <property type="entry name" value="rSAM_pep_methan"/>
    <property type="match status" value="1"/>
</dbReference>
<evidence type="ECO:0000256" key="4">
    <source>
        <dbReference type="ARBA" id="ARBA00023004"/>
    </source>
</evidence>
<keyword evidence="2" id="KW-0949">S-adenosyl-L-methionine</keyword>
<gene>
    <name evidence="8" type="ordered locus">Mboo_0580</name>
</gene>
<evidence type="ECO:0000256" key="3">
    <source>
        <dbReference type="ARBA" id="ARBA00022723"/>
    </source>
</evidence>
<keyword evidence="4" id="KW-0408">Iron</keyword>
<evidence type="ECO:0000256" key="2">
    <source>
        <dbReference type="ARBA" id="ARBA00022691"/>
    </source>
</evidence>
<dbReference type="EMBL" id="CP000780">
    <property type="protein sequence ID" value="ABS55098.1"/>
    <property type="molecule type" value="Genomic_DNA"/>
</dbReference>
<dbReference type="NCBIfam" id="TIGR04085">
    <property type="entry name" value="rSAM_more_4Fe4S"/>
    <property type="match status" value="1"/>
</dbReference>
<dbReference type="HOGENOM" id="CLU_009273_10_0_2"/>
<dbReference type="InterPro" id="IPR013785">
    <property type="entry name" value="Aldolase_TIM"/>
</dbReference>
<dbReference type="GO" id="GO:0046872">
    <property type="term" value="F:metal ion binding"/>
    <property type="evidence" value="ECO:0007669"/>
    <property type="project" value="UniProtKB-KW"/>
</dbReference>
<keyword evidence="5" id="KW-0411">Iron-sulfur</keyword>
<evidence type="ECO:0000256" key="6">
    <source>
        <dbReference type="ARBA" id="ARBA00023601"/>
    </source>
</evidence>
<dbReference type="SUPFAM" id="SSF102114">
    <property type="entry name" value="Radical SAM enzymes"/>
    <property type="match status" value="1"/>
</dbReference>
<name>A7I5T7_METB6</name>
<dbReference type="PANTHER" id="PTHR43273">
    <property type="entry name" value="ANAEROBIC SULFATASE-MATURATING ENZYME HOMOLOG ASLB-RELATED"/>
    <property type="match status" value="1"/>
</dbReference>
<dbReference type="AlphaFoldDB" id="A7I5T7"/>
<dbReference type="SFLD" id="SFLDG01072">
    <property type="entry name" value="dehydrogenase_like"/>
    <property type="match status" value="1"/>
</dbReference>
<feature type="domain" description="Radical SAM core" evidence="7">
    <location>
        <begin position="1"/>
        <end position="213"/>
    </location>
</feature>
<dbReference type="SFLD" id="SFLDG01067">
    <property type="entry name" value="SPASM/twitch_domain_containing"/>
    <property type="match status" value="1"/>
</dbReference>
<dbReference type="GeneID" id="5411509"/>
<evidence type="ECO:0000313" key="9">
    <source>
        <dbReference type="Proteomes" id="UP000002408"/>
    </source>
</evidence>
<dbReference type="CDD" id="cd01335">
    <property type="entry name" value="Radical_SAM"/>
    <property type="match status" value="1"/>
</dbReference>
<dbReference type="GO" id="GO:0051536">
    <property type="term" value="F:iron-sulfur cluster binding"/>
    <property type="evidence" value="ECO:0007669"/>
    <property type="project" value="UniProtKB-KW"/>
</dbReference>
<dbReference type="Gene3D" id="3.20.20.70">
    <property type="entry name" value="Aldolase class I"/>
    <property type="match status" value="1"/>
</dbReference>
<accession>A7I5T7</accession>
<dbReference type="Pfam" id="PF13186">
    <property type="entry name" value="SPASM"/>
    <property type="match status" value="1"/>
</dbReference>
<keyword evidence="3" id="KW-0479">Metal-binding</keyword>
<dbReference type="Pfam" id="PF04055">
    <property type="entry name" value="Radical_SAM"/>
    <property type="match status" value="1"/>
</dbReference>
<dbReference type="CDD" id="cd21124">
    <property type="entry name" value="SPASM_CteB-like"/>
    <property type="match status" value="1"/>
</dbReference>
<dbReference type="InterPro" id="IPR023885">
    <property type="entry name" value="4Fe4S-binding_SPASM_dom"/>
</dbReference>
<dbReference type="Proteomes" id="UP000002408">
    <property type="component" value="Chromosome"/>
</dbReference>
<evidence type="ECO:0000259" key="7">
    <source>
        <dbReference type="PROSITE" id="PS51918"/>
    </source>
</evidence>
<keyword evidence="9" id="KW-1185">Reference proteome</keyword>
<dbReference type="PANTHER" id="PTHR43273:SF3">
    <property type="entry name" value="ANAEROBIC SULFATASE-MATURATING ENZYME HOMOLOG ASLB-RELATED"/>
    <property type="match status" value="1"/>
</dbReference>
<evidence type="ECO:0000313" key="8">
    <source>
        <dbReference type="EMBL" id="ABS55098.1"/>
    </source>
</evidence>
<dbReference type="InterPro" id="IPR007197">
    <property type="entry name" value="rSAM"/>
</dbReference>
<dbReference type="InterPro" id="IPR047602">
    <property type="entry name" value="SPASM_CteB-like"/>
</dbReference>
<organism evidence="8 9">
    <name type="scientific">Methanoregula boonei (strain DSM 21154 / JCM 14090 / 6A8)</name>
    <dbReference type="NCBI Taxonomy" id="456442"/>
    <lineage>
        <taxon>Archaea</taxon>
        <taxon>Methanobacteriati</taxon>
        <taxon>Methanobacteriota</taxon>
        <taxon>Stenosarchaea group</taxon>
        <taxon>Methanomicrobia</taxon>
        <taxon>Methanomicrobiales</taxon>
        <taxon>Methanoregulaceae</taxon>
        <taxon>Methanoregula</taxon>
    </lineage>
</organism>
<sequence length="389" mass="43530">MKNPFHVMIIPTLGCPSKCKYCWSSEEGSPIMSVETVHEIVVWLQDIPRDRVTFTFHGGEPLLAGADFYRQALPLLADGLAQMHPEFAMQTNLWRMTPEIADALAAYRVPIGSSIDGPEAITDSQRGDGYYQKTMKGYGIAKAHGLDVRFICTFTNKSVKNKEEIFQFFLDKGFTLKLHPALPSIRSENPKEWALEPSEYGELLVYLLDQALDHMGEIEVMNINDLCRCVFVRRGSVCTYVDCMGSTFAIGPDGSIYPCYRFVGMPEYVMGNVADRPSLETLMESPAGKLMLAFKDYVDTACAECKHIKYCRGGCPYNAMAPTPGRIEGVDPHCTAYTRIFDEIGDRLNREMFAAPPMEMGGFGMPSVQKPAKKEKPGVMTLMRRNAMR</sequence>
<dbReference type="GO" id="GO:0016491">
    <property type="term" value="F:oxidoreductase activity"/>
    <property type="evidence" value="ECO:0007669"/>
    <property type="project" value="InterPro"/>
</dbReference>
<dbReference type="OrthoDB" id="5620at2157"/>
<reference evidence="9" key="1">
    <citation type="journal article" date="2015" name="Microbiology">
        <title>Genome of Methanoregula boonei 6A8 reveals adaptations to oligotrophic peatland environments.</title>
        <authorList>
            <person name="Braeuer S."/>
            <person name="Cadillo-Quiroz H."/>
            <person name="Kyrpides N."/>
            <person name="Woyke T."/>
            <person name="Goodwin L."/>
            <person name="Detter C."/>
            <person name="Podell S."/>
            <person name="Yavitt J.B."/>
            <person name="Zinder S.H."/>
        </authorList>
    </citation>
    <scope>NUCLEOTIDE SEQUENCE [LARGE SCALE GENOMIC DNA]</scope>
    <source>
        <strain evidence="9">DSM 21154 / JCM 14090 / 6A8</strain>
    </source>
</reference>
<dbReference type="SFLD" id="SFLDG01384">
    <property type="entry name" value="thioether_bond_formation_requi"/>
    <property type="match status" value="1"/>
</dbReference>
<evidence type="ECO:0000256" key="5">
    <source>
        <dbReference type="ARBA" id="ARBA00023014"/>
    </source>
</evidence>
<dbReference type="eggNOG" id="arCOG00945">
    <property type="taxonomic scope" value="Archaea"/>
</dbReference>
<dbReference type="PROSITE" id="PS51918">
    <property type="entry name" value="RADICAL_SAM"/>
    <property type="match status" value="1"/>
</dbReference>
<dbReference type="InterPro" id="IPR058240">
    <property type="entry name" value="rSAM_sf"/>
</dbReference>
<proteinExistence type="inferred from homology"/>
<dbReference type="KEGG" id="mbn:Mboo_0580"/>
<dbReference type="InterPro" id="IPR023867">
    <property type="entry name" value="Sulphatase_maturase_rSAM"/>
</dbReference>